<dbReference type="AlphaFoldDB" id="A0A1Y3PSL4"/>
<dbReference type="InterPro" id="IPR025377">
    <property type="entry name" value="DUF4367"/>
</dbReference>
<dbReference type="EMBL" id="LZRT01000019">
    <property type="protein sequence ID" value="OUM90332.1"/>
    <property type="molecule type" value="Genomic_DNA"/>
</dbReference>
<evidence type="ECO:0000259" key="1">
    <source>
        <dbReference type="Pfam" id="PF14285"/>
    </source>
</evidence>
<dbReference type="Pfam" id="PF14285">
    <property type="entry name" value="DUF4367"/>
    <property type="match status" value="1"/>
</dbReference>
<dbReference type="Gene3D" id="2.50.20.10">
    <property type="entry name" value="Lipoprotein localisation LolA/LolB/LppX"/>
    <property type="match status" value="1"/>
</dbReference>
<proteinExistence type="predicted"/>
<dbReference type="InterPro" id="IPR029046">
    <property type="entry name" value="LolA/LolB/LppX"/>
</dbReference>
<organism evidence="2 3">
    <name type="scientific">Bacillus thermozeamaize</name>
    <dbReference type="NCBI Taxonomy" id="230954"/>
    <lineage>
        <taxon>Bacteria</taxon>
        <taxon>Bacillati</taxon>
        <taxon>Bacillota</taxon>
        <taxon>Bacilli</taxon>
        <taxon>Bacillales</taxon>
        <taxon>Bacillaceae</taxon>
        <taxon>Bacillus</taxon>
    </lineage>
</organism>
<name>A0A1Y3PSL4_9BACI</name>
<gene>
    <name evidence="2" type="ORF">BAA01_15920</name>
</gene>
<dbReference type="SUPFAM" id="SSF89392">
    <property type="entry name" value="Prokaryotic lipoproteins and lipoprotein localization factors"/>
    <property type="match status" value="1"/>
</dbReference>
<reference evidence="3" key="1">
    <citation type="submission" date="2016-06" db="EMBL/GenBank/DDBJ databases">
        <authorList>
            <person name="Nascimento L."/>
            <person name="Pereira R.V."/>
            <person name="Martins L.F."/>
            <person name="Quaggio R.B."/>
            <person name="Silva A.M."/>
            <person name="Setubal J.C."/>
        </authorList>
    </citation>
    <scope>NUCLEOTIDE SEQUENCE [LARGE SCALE GENOMIC DNA]</scope>
</reference>
<accession>A0A1Y3PSL4</accession>
<feature type="domain" description="DUF4367" evidence="1">
    <location>
        <begin position="234"/>
        <end position="332"/>
    </location>
</feature>
<dbReference type="InterPro" id="IPR052944">
    <property type="entry name" value="Sporulation_related"/>
</dbReference>
<sequence length="338" mass="38160">MRQTVRIIAIVVGAFLLLAGCGGKSADGVVSDLTKRTEKLKSYHATGVLTLHTSEQPRVYHVEVSYKEPHYYRVSLSNKEQDISQIILRNDEGVFVLTPSVNRSFRFRSDWPNSNPQPYLYETLVQDIIKDKERRFEKKEHAYVFETKTNYQNRTLASQRIWLNPKDYTPLKVEALDSSGNLLVVMEFEKFTANAEVDANEFQLEKNMSLGTDKEAVPTASKASDKTRSFGIILPKYLPEGVKLKEEAEVMKGDSRVVILKYDGAYKFTLLEQRPEAATVHLPFGEPVDLGHSIGVFMSGEQQTLQWMTDGVEYQLSGNLPLEEMIRVAQSVAGSVGK</sequence>
<evidence type="ECO:0000313" key="3">
    <source>
        <dbReference type="Proteomes" id="UP000196475"/>
    </source>
</evidence>
<protein>
    <recommendedName>
        <fullName evidence="1">DUF4367 domain-containing protein</fullName>
    </recommendedName>
</protein>
<evidence type="ECO:0000313" key="2">
    <source>
        <dbReference type="EMBL" id="OUM90332.1"/>
    </source>
</evidence>
<dbReference type="PROSITE" id="PS51257">
    <property type="entry name" value="PROKAR_LIPOPROTEIN"/>
    <property type="match status" value="1"/>
</dbReference>
<comment type="caution">
    <text evidence="2">The sequence shown here is derived from an EMBL/GenBank/DDBJ whole genome shotgun (WGS) entry which is preliminary data.</text>
</comment>
<dbReference type="PANTHER" id="PTHR37507:SF2">
    <property type="entry name" value="SPORULATION PROTEIN YDCC"/>
    <property type="match status" value="1"/>
</dbReference>
<dbReference type="Proteomes" id="UP000196475">
    <property type="component" value="Unassembled WGS sequence"/>
</dbReference>
<dbReference type="PANTHER" id="PTHR37507">
    <property type="entry name" value="SPORULATION PROTEIN YDCC"/>
    <property type="match status" value="1"/>
</dbReference>